<dbReference type="EMBL" id="BAAAHH010000011">
    <property type="protein sequence ID" value="GAA0952079.1"/>
    <property type="molecule type" value="Genomic_DNA"/>
</dbReference>
<dbReference type="Proteomes" id="UP001500665">
    <property type="component" value="Unassembled WGS sequence"/>
</dbReference>
<dbReference type="PANTHER" id="PTHR48106">
    <property type="entry name" value="QUINONE OXIDOREDUCTASE PIG3-RELATED"/>
    <property type="match status" value="1"/>
</dbReference>
<keyword evidence="2" id="KW-0560">Oxidoreductase</keyword>
<dbReference type="SUPFAM" id="SSF50129">
    <property type="entry name" value="GroES-like"/>
    <property type="match status" value="1"/>
</dbReference>
<reference evidence="5" key="1">
    <citation type="journal article" date="2019" name="Int. J. Syst. Evol. Microbiol.">
        <title>The Global Catalogue of Microorganisms (GCM) 10K type strain sequencing project: providing services to taxonomists for standard genome sequencing and annotation.</title>
        <authorList>
            <consortium name="The Broad Institute Genomics Platform"/>
            <consortium name="The Broad Institute Genome Sequencing Center for Infectious Disease"/>
            <person name="Wu L."/>
            <person name="Ma J."/>
        </authorList>
    </citation>
    <scope>NUCLEOTIDE SEQUENCE [LARGE SCALE GENOMIC DNA]</scope>
    <source>
        <strain evidence="5">JCM 10696</strain>
    </source>
</reference>
<accession>A0ABP4BPQ7</accession>
<dbReference type="Pfam" id="PF00107">
    <property type="entry name" value="ADH_zinc_N"/>
    <property type="match status" value="1"/>
</dbReference>
<evidence type="ECO:0000313" key="4">
    <source>
        <dbReference type="EMBL" id="GAA0952079.1"/>
    </source>
</evidence>
<keyword evidence="1" id="KW-0521">NADP</keyword>
<sequence>MRALIASPRTARGFATAEVAEPEPEPGQVLVEIHHASVNHGEVRHLGLRPPGEVLGHDAAGYVVRAAADGTGPGVGERVVAFGAGAWGRRAVFGTGSVAVVPEELELAEAAALSMVGVTALRTLRAAGPVLGRRVLITGASGGVGRIAVQLARHGGAHVIASVGSAARGAGLRELGADEVVVGLDGVGEPVDVVLENVGGAHLVASWNLLKPGGVLQSIGWASGEPAVFPVNSTFAPGPARSLRSFGDASDPGADLAVLVRLAAERAITSQIGWRGSWSDLGDAIDALLGRRVAGKAVLDLD</sequence>
<evidence type="ECO:0000259" key="3">
    <source>
        <dbReference type="SMART" id="SM00829"/>
    </source>
</evidence>
<gene>
    <name evidence="4" type="ORF">GCM10009550_32450</name>
</gene>
<dbReference type="Gene3D" id="3.40.50.720">
    <property type="entry name" value="NAD(P)-binding Rossmann-like Domain"/>
    <property type="match status" value="1"/>
</dbReference>
<dbReference type="RefSeq" id="WP_344241559.1">
    <property type="nucleotide sequence ID" value="NZ_BAAAHH010000011.1"/>
</dbReference>
<dbReference type="Gene3D" id="3.90.180.10">
    <property type="entry name" value="Medium-chain alcohol dehydrogenases, catalytic domain"/>
    <property type="match status" value="1"/>
</dbReference>
<evidence type="ECO:0000313" key="5">
    <source>
        <dbReference type="Proteomes" id="UP001500665"/>
    </source>
</evidence>
<dbReference type="InterPro" id="IPR020843">
    <property type="entry name" value="ER"/>
</dbReference>
<dbReference type="Pfam" id="PF08240">
    <property type="entry name" value="ADH_N"/>
    <property type="match status" value="1"/>
</dbReference>
<evidence type="ECO:0000256" key="1">
    <source>
        <dbReference type="ARBA" id="ARBA00022857"/>
    </source>
</evidence>
<dbReference type="SUPFAM" id="SSF51735">
    <property type="entry name" value="NAD(P)-binding Rossmann-fold domains"/>
    <property type="match status" value="1"/>
</dbReference>
<evidence type="ECO:0000256" key="2">
    <source>
        <dbReference type="ARBA" id="ARBA00023002"/>
    </source>
</evidence>
<dbReference type="InterPro" id="IPR011032">
    <property type="entry name" value="GroES-like_sf"/>
</dbReference>
<organism evidence="4 5">
    <name type="scientific">Actinocorallia libanotica</name>
    <dbReference type="NCBI Taxonomy" id="46162"/>
    <lineage>
        <taxon>Bacteria</taxon>
        <taxon>Bacillati</taxon>
        <taxon>Actinomycetota</taxon>
        <taxon>Actinomycetes</taxon>
        <taxon>Streptosporangiales</taxon>
        <taxon>Thermomonosporaceae</taxon>
        <taxon>Actinocorallia</taxon>
    </lineage>
</organism>
<name>A0ABP4BPQ7_9ACTN</name>
<dbReference type="SMART" id="SM00829">
    <property type="entry name" value="PKS_ER"/>
    <property type="match status" value="1"/>
</dbReference>
<dbReference type="InterPro" id="IPR013149">
    <property type="entry name" value="ADH-like_C"/>
</dbReference>
<proteinExistence type="predicted"/>
<dbReference type="PANTHER" id="PTHR48106:SF13">
    <property type="entry name" value="QUINONE OXIDOREDUCTASE-RELATED"/>
    <property type="match status" value="1"/>
</dbReference>
<keyword evidence="5" id="KW-1185">Reference proteome</keyword>
<comment type="caution">
    <text evidence="4">The sequence shown here is derived from an EMBL/GenBank/DDBJ whole genome shotgun (WGS) entry which is preliminary data.</text>
</comment>
<feature type="domain" description="Enoyl reductase (ER)" evidence="3">
    <location>
        <begin position="9"/>
        <end position="299"/>
    </location>
</feature>
<protein>
    <submittedName>
        <fullName evidence="4">Zinc-binding dehydrogenase</fullName>
    </submittedName>
</protein>
<dbReference type="InterPro" id="IPR013154">
    <property type="entry name" value="ADH-like_N"/>
</dbReference>
<dbReference type="InterPro" id="IPR036291">
    <property type="entry name" value="NAD(P)-bd_dom_sf"/>
</dbReference>
<dbReference type="CDD" id="cd08270">
    <property type="entry name" value="MDR4"/>
    <property type="match status" value="1"/>
</dbReference>